<feature type="compositionally biased region" description="Low complexity" evidence="1">
    <location>
        <begin position="30"/>
        <end position="45"/>
    </location>
</feature>
<dbReference type="Proteomes" id="UP000093053">
    <property type="component" value="Chromosome"/>
</dbReference>
<gene>
    <name evidence="3" type="ORF">BBK82_20630</name>
</gene>
<dbReference type="EMBL" id="CP016793">
    <property type="protein sequence ID" value="ANZ38110.1"/>
    <property type="molecule type" value="Genomic_DNA"/>
</dbReference>
<evidence type="ECO:0000313" key="3">
    <source>
        <dbReference type="EMBL" id="ANZ38110.1"/>
    </source>
</evidence>
<dbReference type="OrthoDB" id="3699711at2"/>
<sequence>MNRILIATLVGLSALTAGCSGVAGDPTPTPTTGGSSTPTSDNNSSQGLNALKPCDLLTDAEATTFDAKLPGEEDKIGPAAICDWTIPGNGGLQVGIRASQGVKDLNAQGDKVSEVKVGKFSATKVEAQDGSKSSCAVLISASDTSSVAVLANMLASSTDTAAACERATKAAELIAPKLP</sequence>
<evidence type="ECO:0000313" key="4">
    <source>
        <dbReference type="Proteomes" id="UP000093053"/>
    </source>
</evidence>
<reference evidence="3 4" key="1">
    <citation type="submission" date="2016-07" db="EMBL/GenBank/DDBJ databases">
        <title>Complete genome sequence of the Lentzea guizhouensis DHS C013.</title>
        <authorList>
            <person name="Cao C."/>
        </authorList>
    </citation>
    <scope>NUCLEOTIDE SEQUENCE [LARGE SCALE GENOMIC DNA]</scope>
    <source>
        <strain evidence="3 4">DHS C013</strain>
    </source>
</reference>
<feature type="signal peptide" evidence="2">
    <location>
        <begin position="1"/>
        <end position="23"/>
    </location>
</feature>
<dbReference type="PROSITE" id="PS51257">
    <property type="entry name" value="PROKAR_LIPOPROTEIN"/>
    <property type="match status" value="1"/>
</dbReference>
<keyword evidence="4" id="KW-1185">Reference proteome</keyword>
<protein>
    <recommendedName>
        <fullName evidence="5">DUF3558 domain-containing protein</fullName>
    </recommendedName>
</protein>
<dbReference type="Pfam" id="PF12079">
    <property type="entry name" value="DUF3558"/>
    <property type="match status" value="1"/>
</dbReference>
<accession>A0A1B2HKA0</accession>
<evidence type="ECO:0000256" key="1">
    <source>
        <dbReference type="SAM" id="MobiDB-lite"/>
    </source>
</evidence>
<dbReference type="KEGG" id="led:BBK82_20630"/>
<feature type="region of interest" description="Disordered" evidence="1">
    <location>
        <begin position="22"/>
        <end position="48"/>
    </location>
</feature>
<name>A0A1B2HKA0_9PSEU</name>
<organism evidence="3 4">
    <name type="scientific">Lentzea guizhouensis</name>
    <dbReference type="NCBI Taxonomy" id="1586287"/>
    <lineage>
        <taxon>Bacteria</taxon>
        <taxon>Bacillati</taxon>
        <taxon>Actinomycetota</taxon>
        <taxon>Actinomycetes</taxon>
        <taxon>Pseudonocardiales</taxon>
        <taxon>Pseudonocardiaceae</taxon>
        <taxon>Lentzea</taxon>
    </lineage>
</organism>
<evidence type="ECO:0008006" key="5">
    <source>
        <dbReference type="Google" id="ProtNLM"/>
    </source>
</evidence>
<dbReference type="RefSeq" id="WP_065916468.1">
    <property type="nucleotide sequence ID" value="NZ_CP016793.1"/>
</dbReference>
<dbReference type="AlphaFoldDB" id="A0A1B2HKA0"/>
<evidence type="ECO:0000256" key="2">
    <source>
        <dbReference type="SAM" id="SignalP"/>
    </source>
</evidence>
<dbReference type="InterPro" id="IPR024520">
    <property type="entry name" value="DUF3558"/>
</dbReference>
<keyword evidence="2" id="KW-0732">Signal</keyword>
<feature type="chain" id="PRO_5038381240" description="DUF3558 domain-containing protein" evidence="2">
    <location>
        <begin position="24"/>
        <end position="179"/>
    </location>
</feature>
<proteinExistence type="predicted"/>